<reference evidence="2" key="1">
    <citation type="submission" date="2020-07" db="EMBL/GenBank/DDBJ databases">
        <title>Genome sequence and genetic diversity analysis of an under-domesticated orphan crop, white fonio (Digitaria exilis).</title>
        <authorList>
            <person name="Bennetzen J.L."/>
            <person name="Chen S."/>
            <person name="Ma X."/>
            <person name="Wang X."/>
            <person name="Yssel A.E.J."/>
            <person name="Chaluvadi S.R."/>
            <person name="Johnson M."/>
            <person name="Gangashetty P."/>
            <person name="Hamidou F."/>
            <person name="Sanogo M.D."/>
            <person name="Zwaenepoel A."/>
            <person name="Wallace J."/>
            <person name="Van De Peer Y."/>
            <person name="Van Deynze A."/>
        </authorList>
    </citation>
    <scope>NUCLEOTIDE SEQUENCE</scope>
    <source>
        <tissue evidence="2">Leaves</tissue>
    </source>
</reference>
<feature type="compositionally biased region" description="Basic residues" evidence="1">
    <location>
        <begin position="56"/>
        <end position="74"/>
    </location>
</feature>
<accession>A0A835DTD5</accession>
<dbReference type="EMBL" id="JACEFO010003289">
    <property type="protein sequence ID" value="KAF8642600.1"/>
    <property type="molecule type" value="Genomic_DNA"/>
</dbReference>
<feature type="compositionally biased region" description="Basic residues" evidence="1">
    <location>
        <begin position="220"/>
        <end position="234"/>
    </location>
</feature>
<comment type="caution">
    <text evidence="2">The sequence shown here is derived from an EMBL/GenBank/DDBJ whole genome shotgun (WGS) entry which is preliminary data.</text>
</comment>
<organism evidence="2 3">
    <name type="scientific">Digitaria exilis</name>
    <dbReference type="NCBI Taxonomy" id="1010633"/>
    <lineage>
        <taxon>Eukaryota</taxon>
        <taxon>Viridiplantae</taxon>
        <taxon>Streptophyta</taxon>
        <taxon>Embryophyta</taxon>
        <taxon>Tracheophyta</taxon>
        <taxon>Spermatophyta</taxon>
        <taxon>Magnoliopsida</taxon>
        <taxon>Liliopsida</taxon>
        <taxon>Poales</taxon>
        <taxon>Poaceae</taxon>
        <taxon>PACMAD clade</taxon>
        <taxon>Panicoideae</taxon>
        <taxon>Panicodae</taxon>
        <taxon>Paniceae</taxon>
        <taxon>Anthephorinae</taxon>
        <taxon>Digitaria</taxon>
    </lineage>
</organism>
<feature type="compositionally biased region" description="Polar residues" evidence="1">
    <location>
        <begin position="80"/>
        <end position="92"/>
    </location>
</feature>
<dbReference type="Proteomes" id="UP000636709">
    <property type="component" value="Unassembled WGS sequence"/>
</dbReference>
<feature type="compositionally biased region" description="Basic and acidic residues" evidence="1">
    <location>
        <begin position="106"/>
        <end position="116"/>
    </location>
</feature>
<proteinExistence type="predicted"/>
<gene>
    <name evidence="2" type="ORF">HU200_067280</name>
</gene>
<evidence type="ECO:0000313" key="2">
    <source>
        <dbReference type="EMBL" id="KAF8642600.1"/>
    </source>
</evidence>
<name>A0A835DTD5_9POAL</name>
<sequence length="478" mass="52011">MRLGKGISHTTTASPYHVVAVGALAPRVQSKFGASPREDEKFRTFPKAARPMSAHPPRHRLAGKTRRTASHRSLRLPSSLAESKSQKRSPSASGLRFQDSPPTRTSHPEMEMDSAMRHFPPAFSLPPKPFSESPKFSEPWRGGTASLTNTSEHHRLLLTHPLLRPSPLHREIGSIRDPSHPIPSQMAILNLGGGCGGGGGDDKENAPPSTARGVAVKSHTAMKKKPGLGSRATRRRRPPLRDITNLFVSAQCQSPATAEPALAGTETEVAVAVAVAETVRADASATGGVTLKQGRYSLRPIPPILANQMSVTPLQREWICTELAKFGVLWGKQGRKISQPKQQKPLATHDHEGMNTQRYLSLFGKPKPRDRTDKAVTVRARATATPLRKHVAVAARWLLINQSPAASPSTRNTHIAPGAHPQACGRQRHYNRSCTRSHGGLHGALHRRQPHTGQQATSFSLLLLPLRHASRLSPPWLL</sequence>
<evidence type="ECO:0000313" key="3">
    <source>
        <dbReference type="Proteomes" id="UP000636709"/>
    </source>
</evidence>
<evidence type="ECO:0000256" key="1">
    <source>
        <dbReference type="SAM" id="MobiDB-lite"/>
    </source>
</evidence>
<feature type="compositionally biased region" description="Low complexity" evidence="1">
    <location>
        <begin position="130"/>
        <end position="139"/>
    </location>
</feature>
<feature type="region of interest" description="Disordered" evidence="1">
    <location>
        <begin position="197"/>
        <end position="234"/>
    </location>
</feature>
<feature type="region of interest" description="Disordered" evidence="1">
    <location>
        <begin position="32"/>
        <end position="141"/>
    </location>
</feature>
<keyword evidence="3" id="KW-1185">Reference proteome</keyword>
<feature type="region of interest" description="Disordered" evidence="1">
    <location>
        <begin position="432"/>
        <end position="453"/>
    </location>
</feature>
<dbReference type="AlphaFoldDB" id="A0A835DTD5"/>
<protein>
    <submittedName>
        <fullName evidence="2">Uncharacterized protein</fullName>
    </submittedName>
</protein>